<feature type="domain" description="Glycosyltransferase subfamily 4-like N-terminal" evidence="2">
    <location>
        <begin position="17"/>
        <end position="179"/>
    </location>
</feature>
<dbReference type="EMBL" id="JAXOJX010000030">
    <property type="protein sequence ID" value="MDZ5458499.1"/>
    <property type="molecule type" value="Genomic_DNA"/>
</dbReference>
<dbReference type="Proteomes" id="UP001293718">
    <property type="component" value="Unassembled WGS sequence"/>
</dbReference>
<dbReference type="RefSeq" id="WP_322466567.1">
    <property type="nucleotide sequence ID" value="NZ_JAXOJX010000030.1"/>
</dbReference>
<accession>A0ABU5II82</accession>
<dbReference type="Pfam" id="PF13439">
    <property type="entry name" value="Glyco_transf_4"/>
    <property type="match status" value="1"/>
</dbReference>
<gene>
    <name evidence="3" type="ORF">SM757_18125</name>
</gene>
<name>A0ABU5II82_9BURK</name>
<feature type="domain" description="Glycosyl transferase family 1" evidence="1">
    <location>
        <begin position="200"/>
        <end position="350"/>
    </location>
</feature>
<dbReference type="NCBIfam" id="TIGR04047">
    <property type="entry name" value="MSMEG_0565_glyc"/>
    <property type="match status" value="1"/>
</dbReference>
<dbReference type="Gene3D" id="3.40.50.2000">
    <property type="entry name" value="Glycogen Phosphorylase B"/>
    <property type="match status" value="2"/>
</dbReference>
<dbReference type="Pfam" id="PF00534">
    <property type="entry name" value="Glycos_transf_1"/>
    <property type="match status" value="1"/>
</dbReference>
<dbReference type="CDD" id="cd03801">
    <property type="entry name" value="GT4_PimA-like"/>
    <property type="match status" value="1"/>
</dbReference>
<evidence type="ECO:0000259" key="2">
    <source>
        <dbReference type="Pfam" id="PF13439"/>
    </source>
</evidence>
<proteinExistence type="predicted"/>
<comment type="caution">
    <text evidence="3">The sequence shown here is derived from an EMBL/GenBank/DDBJ whole genome shotgun (WGS) entry which is preliminary data.</text>
</comment>
<dbReference type="PANTHER" id="PTHR45947:SF3">
    <property type="entry name" value="SULFOQUINOVOSYL TRANSFERASE SQD2"/>
    <property type="match status" value="1"/>
</dbReference>
<protein>
    <submittedName>
        <fullName evidence="3">MSMEG_0565 family glycosyltransferase</fullName>
    </submittedName>
</protein>
<dbReference type="PANTHER" id="PTHR45947">
    <property type="entry name" value="SULFOQUINOVOSYL TRANSFERASE SQD2"/>
    <property type="match status" value="1"/>
</dbReference>
<keyword evidence="4" id="KW-1185">Reference proteome</keyword>
<sequence length="407" mass="43327">MSAGLRIALLTHSVLPRGGVVHTLELAEALTARGHAVTVIAPAEPGQRLFREVACRVALVAQPRVTGPLVEQVGQRIAALEAGLPAVLQAGRFELLHAQDSLSGNALATLAQRGPGLPPWVRTVHHLDEFRELTLAAWQERAWRAAHALACVSDTWCERMRHEHGVAPRRMFNGVNLARFTSAPQAGDAATLQALGLAADGAPLCLAVGGIEQRKNSLRLLRAFAHLRTTDAAWSGARLVMAGGASLLDHGPALHAWSTALRELGLDEGRQAAVWRTGPLPDAALPPLMRRARLLALPSLVEGFGLVALEALACGTPVLVSDRPPFTEHLAGCPAVAWCDPLDERSVAAGLRQAALLPRPPTPPRVCLEHGWMRSAALHEAWYREVLRPATTADAPVPAHPPALACP</sequence>
<dbReference type="SUPFAM" id="SSF53756">
    <property type="entry name" value="UDP-Glycosyltransferase/glycogen phosphorylase"/>
    <property type="match status" value="1"/>
</dbReference>
<evidence type="ECO:0000313" key="4">
    <source>
        <dbReference type="Proteomes" id="UP001293718"/>
    </source>
</evidence>
<dbReference type="InterPro" id="IPR023986">
    <property type="entry name" value="GlycosylTfrase_MSMEG0565"/>
</dbReference>
<dbReference type="InterPro" id="IPR001296">
    <property type="entry name" value="Glyco_trans_1"/>
</dbReference>
<dbReference type="InterPro" id="IPR028098">
    <property type="entry name" value="Glyco_trans_4-like_N"/>
</dbReference>
<organism evidence="3 4">
    <name type="scientific">Azohydromonas lata</name>
    <dbReference type="NCBI Taxonomy" id="45677"/>
    <lineage>
        <taxon>Bacteria</taxon>
        <taxon>Pseudomonadati</taxon>
        <taxon>Pseudomonadota</taxon>
        <taxon>Betaproteobacteria</taxon>
        <taxon>Burkholderiales</taxon>
        <taxon>Sphaerotilaceae</taxon>
        <taxon>Azohydromonas</taxon>
    </lineage>
</organism>
<dbReference type="InterPro" id="IPR050194">
    <property type="entry name" value="Glycosyltransferase_grp1"/>
</dbReference>
<reference evidence="3 4" key="1">
    <citation type="submission" date="2023-11" db="EMBL/GenBank/DDBJ databases">
        <title>Draft genome of Azohydromonas lata strain H1 (DSM1123), a polyhydroxyalkanoate producer.</title>
        <authorList>
            <person name="Traversa D."/>
            <person name="D'Addabbo P."/>
            <person name="Pazzani C."/>
            <person name="Manzari C."/>
            <person name="Chiara M."/>
            <person name="Scrascia M."/>
        </authorList>
    </citation>
    <scope>NUCLEOTIDE SEQUENCE [LARGE SCALE GENOMIC DNA]</scope>
    <source>
        <strain evidence="3 4">H1</strain>
    </source>
</reference>
<evidence type="ECO:0000259" key="1">
    <source>
        <dbReference type="Pfam" id="PF00534"/>
    </source>
</evidence>
<evidence type="ECO:0000313" key="3">
    <source>
        <dbReference type="EMBL" id="MDZ5458499.1"/>
    </source>
</evidence>